<comment type="caution">
    <text evidence="5">Lacks conserved residue(s) required for the propagation of feature annotation.</text>
</comment>
<evidence type="ECO:0000313" key="8">
    <source>
        <dbReference type="Proteomes" id="UP000264310"/>
    </source>
</evidence>
<comment type="similarity">
    <text evidence="5">Belongs to the class I-like SAM-binding methyltransferase superfamily. RsmB/NOP family.</text>
</comment>
<dbReference type="RefSeq" id="WP_116683282.1">
    <property type="nucleotide sequence ID" value="NZ_QURL01000004.1"/>
</dbReference>
<feature type="active site" description="Nucleophile" evidence="5">
    <location>
        <position position="359"/>
    </location>
</feature>
<evidence type="ECO:0000313" key="7">
    <source>
        <dbReference type="EMBL" id="RFC63551.1"/>
    </source>
</evidence>
<evidence type="ECO:0000256" key="2">
    <source>
        <dbReference type="ARBA" id="ARBA00022679"/>
    </source>
</evidence>
<dbReference type="CDD" id="cd02440">
    <property type="entry name" value="AdoMet_MTases"/>
    <property type="match status" value="1"/>
</dbReference>
<protein>
    <submittedName>
        <fullName evidence="7">RsmB/NOP family class I SAM-dependent RNA methyltransferase</fullName>
    </submittedName>
</protein>
<comment type="caution">
    <text evidence="7">The sequence shown here is derived from an EMBL/GenBank/DDBJ whole genome shotgun (WGS) entry which is preliminary data.</text>
</comment>
<dbReference type="GO" id="GO:0001510">
    <property type="term" value="P:RNA methylation"/>
    <property type="evidence" value="ECO:0007669"/>
    <property type="project" value="InterPro"/>
</dbReference>
<sequence length="433" mass="46659">MRLGGRLSAAIEILSDIETRHRPVAQALKDWGTSHRFAGSKDRSAIGNLVYDALRRKRSYAHRMESDELNAIVAAAAIEAMGLDPQALADALEGDKFAPELPDAARMAAFLHKDVSDAPGAVGADIPDWLAPKFEAVLGENWVAEAAALSDRPPLDLRVNTLKSDREKVLEALKPFDATACELSPVGIRIAPIEADGRHPNVQIEAGFQKGWFEVQDEGSQLAALLASTAPGMQVLDYCAGAGGKTLALSAAMENSGQIHAHDSDRQRLAPIYDRLKRAGCRNVQVHDPRDDLAGLEGAMDVVLVDAPCTGTGTWRRRPDAKWRLSEGALEKRLAEQDAVLDEAARYVKPGGRLVYVTCSILGEENRERIEAFLPRRAGFGVENLAASFETLVRQGEGTRAFHVPVAGGTALMLTPLTSGTDGFFVSTLRRAG</sequence>
<dbReference type="EMBL" id="QURL01000004">
    <property type="protein sequence ID" value="RFC63551.1"/>
    <property type="molecule type" value="Genomic_DNA"/>
</dbReference>
<dbReference type="InterPro" id="IPR029063">
    <property type="entry name" value="SAM-dependent_MTases_sf"/>
</dbReference>
<dbReference type="SUPFAM" id="SSF53335">
    <property type="entry name" value="S-adenosyl-L-methionine-dependent methyltransferases"/>
    <property type="match status" value="1"/>
</dbReference>
<dbReference type="InterPro" id="IPR054728">
    <property type="entry name" value="RsmB-like_ferredoxin"/>
</dbReference>
<dbReference type="GO" id="GO:0008173">
    <property type="term" value="F:RNA methyltransferase activity"/>
    <property type="evidence" value="ECO:0007669"/>
    <property type="project" value="InterPro"/>
</dbReference>
<name>A0A371X2T9_9HYPH</name>
<proteinExistence type="inferred from homology"/>
<dbReference type="InterPro" id="IPR023267">
    <property type="entry name" value="RCMT"/>
</dbReference>
<evidence type="ECO:0000256" key="5">
    <source>
        <dbReference type="PROSITE-ProRule" id="PRU01023"/>
    </source>
</evidence>
<evidence type="ECO:0000256" key="1">
    <source>
        <dbReference type="ARBA" id="ARBA00022603"/>
    </source>
</evidence>
<evidence type="ECO:0000259" key="6">
    <source>
        <dbReference type="PROSITE" id="PS51686"/>
    </source>
</evidence>
<reference evidence="7 8" key="1">
    <citation type="submission" date="2018-08" db="EMBL/GenBank/DDBJ databases">
        <title>Fulvimarina sp. 85, whole genome shotgun sequence.</title>
        <authorList>
            <person name="Tuo L."/>
        </authorList>
    </citation>
    <scope>NUCLEOTIDE SEQUENCE [LARGE SCALE GENOMIC DNA]</scope>
    <source>
        <strain evidence="7 8">85</strain>
    </source>
</reference>
<evidence type="ECO:0000256" key="4">
    <source>
        <dbReference type="ARBA" id="ARBA00022884"/>
    </source>
</evidence>
<dbReference type="PRINTS" id="PR02008">
    <property type="entry name" value="RCMTFAMILY"/>
</dbReference>
<dbReference type="Pfam" id="PF22458">
    <property type="entry name" value="RsmF-B_ferredox"/>
    <property type="match status" value="1"/>
</dbReference>
<dbReference type="InterPro" id="IPR001678">
    <property type="entry name" value="MeTrfase_RsmB-F_NOP2_dom"/>
</dbReference>
<evidence type="ECO:0000256" key="3">
    <source>
        <dbReference type="ARBA" id="ARBA00022691"/>
    </source>
</evidence>
<gene>
    <name evidence="7" type="ORF">DYI37_11075</name>
</gene>
<dbReference type="Gene3D" id="3.40.50.150">
    <property type="entry name" value="Vaccinia Virus protein VP39"/>
    <property type="match status" value="1"/>
</dbReference>
<feature type="binding site" evidence="5">
    <location>
        <position position="263"/>
    </location>
    <ligand>
        <name>S-adenosyl-L-methionine</name>
        <dbReference type="ChEBI" id="CHEBI:59789"/>
    </ligand>
</feature>
<dbReference type="PROSITE" id="PS51686">
    <property type="entry name" value="SAM_MT_RSMB_NOP"/>
    <property type="match status" value="1"/>
</dbReference>
<feature type="domain" description="SAM-dependent MTase RsmB/NOP-type" evidence="6">
    <location>
        <begin position="145"/>
        <end position="432"/>
    </location>
</feature>
<organism evidence="7 8">
    <name type="scientific">Fulvimarina endophytica</name>
    <dbReference type="NCBI Taxonomy" id="2293836"/>
    <lineage>
        <taxon>Bacteria</taxon>
        <taxon>Pseudomonadati</taxon>
        <taxon>Pseudomonadota</taxon>
        <taxon>Alphaproteobacteria</taxon>
        <taxon>Hyphomicrobiales</taxon>
        <taxon>Aurantimonadaceae</taxon>
        <taxon>Fulvimarina</taxon>
    </lineage>
</organism>
<dbReference type="Proteomes" id="UP000264310">
    <property type="component" value="Unassembled WGS sequence"/>
</dbReference>
<dbReference type="GO" id="GO:0003723">
    <property type="term" value="F:RNA binding"/>
    <property type="evidence" value="ECO:0007669"/>
    <property type="project" value="UniProtKB-UniRule"/>
</dbReference>
<dbReference type="PANTHER" id="PTHR22807">
    <property type="entry name" value="NOP2 YEAST -RELATED NOL1/NOP2/FMU SUN DOMAIN-CONTAINING"/>
    <property type="match status" value="1"/>
</dbReference>
<keyword evidence="2 5" id="KW-0808">Transferase</keyword>
<keyword evidence="3 5" id="KW-0949">S-adenosyl-L-methionine</keyword>
<dbReference type="Pfam" id="PF01189">
    <property type="entry name" value="Methyltr_RsmB-F"/>
    <property type="match status" value="1"/>
</dbReference>
<dbReference type="AlphaFoldDB" id="A0A371X2T9"/>
<dbReference type="OrthoDB" id="9810297at2"/>
<keyword evidence="1 5" id="KW-0489">Methyltransferase</keyword>
<dbReference type="PANTHER" id="PTHR22807:SF53">
    <property type="entry name" value="RIBOSOMAL RNA SMALL SUBUNIT METHYLTRANSFERASE B-RELATED"/>
    <property type="match status" value="1"/>
</dbReference>
<feature type="binding site" evidence="5">
    <location>
        <position position="306"/>
    </location>
    <ligand>
        <name>S-adenosyl-L-methionine</name>
        <dbReference type="ChEBI" id="CHEBI:59789"/>
    </ligand>
</feature>
<dbReference type="InterPro" id="IPR049560">
    <property type="entry name" value="MeTrfase_RsmB-F_NOP2_cat"/>
</dbReference>
<keyword evidence="4 5" id="KW-0694">RNA-binding</keyword>
<accession>A0A371X2T9</accession>
<keyword evidence="8" id="KW-1185">Reference proteome</keyword>